<name>A0A5N8XEX9_9ACTN</name>
<dbReference type="Proteomes" id="UP000400924">
    <property type="component" value="Unassembled WGS sequence"/>
</dbReference>
<accession>A0A5N8XEX9</accession>
<dbReference type="SUPFAM" id="SSF46894">
    <property type="entry name" value="C-terminal effector domain of the bipartite response regulators"/>
    <property type="match status" value="1"/>
</dbReference>
<protein>
    <submittedName>
        <fullName evidence="4">AAA family ATPase</fullName>
    </submittedName>
</protein>
<dbReference type="RefSeq" id="WP_152771660.1">
    <property type="nucleotide sequence ID" value="NZ_VJZC01000070.1"/>
</dbReference>
<dbReference type="Pfam" id="PF00196">
    <property type="entry name" value="GerE"/>
    <property type="match status" value="1"/>
</dbReference>
<sequence length="948" mass="101629">MLLERDDELSMVSEALRSAHQGCGSLLVISGPVGNGKSELLRALPGAAAQEDVRVLSAGASALEQDYAFGVTRQLLGPALFEADGKTRERWLSGAAGLAELVLSEDLFDAAGTRPVSVRQAVLFGLLKLVEQMSAEQTSMILVDGLQWADEPSLQWLARVTSRLIRLRILVVVTVWDGEPTSNRPTVQAITGAAVRVLRPRLFSLAGTRALVADQYGEAGHEEFVLACHETTGGNPLFLKSILFNLSVNGVPPRAEHAEQVRSLRPAELRDRLIDCIGSQAEPVRNVAKAMAIVSARADAEVIRKIAGLDAAGCSEAMHALHALGLLACGQRPGFVHVVVQDAIEESMTAEERETLHIRAAKALHGSENAVEQRADQMLATTSPQGPWMADVLRTAASTAMRRGAPELASRYLRRALLDTSTNGEDRARLLVELATAERAFDVGASVRHINHALPLLSSARDRAAAIVNVPPTLLGAAPPGVRALIRPVFDELGDVDELSGADRELKLRIEARMRYLDRTDPAALADGSTRLAEFGGDPPMGTPAERELLTLLLFAVTLSSRRSSPWVARIAERIVEREPALSSHVHTALPLLVPVLAAAESTGRLTSWLGTALDHARRHGTVVEQALIRMEQAVVALHTGRVTDARRAATDAFELGALEWDTADPTTVIAMASVATGLRDVELTRNVLDICGTAATNACPASMLHLMRGTLAMAEGDLRLALERYQECGRHLGRSGMNNPVLFPWRALAADLYRRLGDLDAARELAEEDCLLAAEWGAPAALGRAKRILGEVIGGEAGIAVLRESVDILESSANALELARSLLKLGTELREQGHPETVGHLRRSHRLALDCGEVQLAELAQASALEAASRQTERPTLTKAELLVARLAAAGDTNRDIAQLLGVSRRAVEKHLTSSYRKLGIHHRGALAGVLSQAGADRGSTGGHRRP</sequence>
<feature type="domain" description="HTH luxR-type" evidence="3">
    <location>
        <begin position="871"/>
        <end position="936"/>
    </location>
</feature>
<dbReference type="InterPro" id="IPR036388">
    <property type="entry name" value="WH-like_DNA-bd_sf"/>
</dbReference>
<evidence type="ECO:0000256" key="1">
    <source>
        <dbReference type="ARBA" id="ARBA00022741"/>
    </source>
</evidence>
<dbReference type="Pfam" id="PF13191">
    <property type="entry name" value="AAA_16"/>
    <property type="match status" value="1"/>
</dbReference>
<keyword evidence="2" id="KW-0067">ATP-binding</keyword>
<dbReference type="GO" id="GO:0004016">
    <property type="term" value="F:adenylate cyclase activity"/>
    <property type="evidence" value="ECO:0007669"/>
    <property type="project" value="TreeGrafter"/>
</dbReference>
<dbReference type="GO" id="GO:0006355">
    <property type="term" value="P:regulation of DNA-templated transcription"/>
    <property type="evidence" value="ECO:0007669"/>
    <property type="project" value="InterPro"/>
</dbReference>
<dbReference type="InterPro" id="IPR027417">
    <property type="entry name" value="P-loop_NTPase"/>
</dbReference>
<organism evidence="4 5">
    <name type="scientific">Streptomyces spongiae</name>
    <dbReference type="NCBI Taxonomy" id="565072"/>
    <lineage>
        <taxon>Bacteria</taxon>
        <taxon>Bacillati</taxon>
        <taxon>Actinomycetota</taxon>
        <taxon>Actinomycetes</taxon>
        <taxon>Kitasatosporales</taxon>
        <taxon>Streptomycetaceae</taxon>
        <taxon>Streptomyces</taxon>
    </lineage>
</organism>
<dbReference type="InterPro" id="IPR000792">
    <property type="entry name" value="Tscrpt_reg_LuxR_C"/>
</dbReference>
<dbReference type="Gene3D" id="1.10.10.10">
    <property type="entry name" value="Winged helix-like DNA-binding domain superfamily/Winged helix DNA-binding domain"/>
    <property type="match status" value="1"/>
</dbReference>
<keyword evidence="1" id="KW-0547">Nucleotide-binding</keyword>
<dbReference type="OrthoDB" id="3178131at2"/>
<dbReference type="GO" id="GO:0003677">
    <property type="term" value="F:DNA binding"/>
    <property type="evidence" value="ECO:0007669"/>
    <property type="project" value="InterPro"/>
</dbReference>
<dbReference type="EMBL" id="VJZC01000070">
    <property type="protein sequence ID" value="MPY58083.1"/>
    <property type="molecule type" value="Genomic_DNA"/>
</dbReference>
<dbReference type="GO" id="GO:0005737">
    <property type="term" value="C:cytoplasm"/>
    <property type="evidence" value="ECO:0007669"/>
    <property type="project" value="TreeGrafter"/>
</dbReference>
<proteinExistence type="predicted"/>
<dbReference type="SMART" id="SM00421">
    <property type="entry name" value="HTH_LUXR"/>
    <property type="match status" value="1"/>
</dbReference>
<dbReference type="PANTHER" id="PTHR16305:SF28">
    <property type="entry name" value="GUANYLATE CYCLASE DOMAIN-CONTAINING PROTEIN"/>
    <property type="match status" value="1"/>
</dbReference>
<dbReference type="GO" id="GO:0005524">
    <property type="term" value="F:ATP binding"/>
    <property type="evidence" value="ECO:0007669"/>
    <property type="project" value="UniProtKB-KW"/>
</dbReference>
<reference evidence="4 5" key="1">
    <citation type="submission" date="2019-07" db="EMBL/GenBank/DDBJ databases">
        <title>New species of Amycolatopsis and Streptomyces.</title>
        <authorList>
            <person name="Duangmal K."/>
            <person name="Teo W.F.A."/>
            <person name="Lipun K."/>
        </authorList>
    </citation>
    <scope>NUCLEOTIDE SEQUENCE [LARGE SCALE GENOMIC DNA]</scope>
    <source>
        <strain evidence="4 5">NBRC 106415</strain>
    </source>
</reference>
<dbReference type="InterPro" id="IPR016032">
    <property type="entry name" value="Sig_transdc_resp-reg_C-effctor"/>
</dbReference>
<evidence type="ECO:0000313" key="5">
    <source>
        <dbReference type="Proteomes" id="UP000400924"/>
    </source>
</evidence>
<evidence type="ECO:0000259" key="3">
    <source>
        <dbReference type="PROSITE" id="PS50043"/>
    </source>
</evidence>
<evidence type="ECO:0000256" key="2">
    <source>
        <dbReference type="ARBA" id="ARBA00022840"/>
    </source>
</evidence>
<dbReference type="AlphaFoldDB" id="A0A5N8XEX9"/>
<keyword evidence="5" id="KW-1185">Reference proteome</keyword>
<dbReference type="SUPFAM" id="SSF52540">
    <property type="entry name" value="P-loop containing nucleoside triphosphate hydrolases"/>
    <property type="match status" value="1"/>
</dbReference>
<dbReference type="CDD" id="cd06170">
    <property type="entry name" value="LuxR_C_like"/>
    <property type="match status" value="1"/>
</dbReference>
<gene>
    <name evidence="4" type="ORF">FNH08_13155</name>
</gene>
<dbReference type="PROSITE" id="PS50043">
    <property type="entry name" value="HTH_LUXR_2"/>
    <property type="match status" value="1"/>
</dbReference>
<evidence type="ECO:0000313" key="4">
    <source>
        <dbReference type="EMBL" id="MPY58083.1"/>
    </source>
</evidence>
<comment type="caution">
    <text evidence="4">The sequence shown here is derived from an EMBL/GenBank/DDBJ whole genome shotgun (WGS) entry which is preliminary data.</text>
</comment>
<dbReference type="PANTHER" id="PTHR16305">
    <property type="entry name" value="TESTICULAR SOLUBLE ADENYLYL CYCLASE"/>
    <property type="match status" value="1"/>
</dbReference>
<dbReference type="InterPro" id="IPR041664">
    <property type="entry name" value="AAA_16"/>
</dbReference>